<evidence type="ECO:0000313" key="3">
    <source>
        <dbReference type="Proteomes" id="UP000657918"/>
    </source>
</evidence>
<reference evidence="2 3" key="1">
    <citation type="submission" date="2020-10" db="EMBL/GenBank/DDBJ databases">
        <title>Plant Genome Project.</title>
        <authorList>
            <person name="Zhang R.-G."/>
        </authorList>
    </citation>
    <scope>NUCLEOTIDE SEQUENCE [LARGE SCALE GENOMIC DNA]</scope>
    <source>
        <strain evidence="2">FAFU-HL-1</strain>
        <tissue evidence="2">Leaf</tissue>
    </source>
</reference>
<evidence type="ECO:0000313" key="2">
    <source>
        <dbReference type="EMBL" id="KAF9667640.1"/>
    </source>
</evidence>
<dbReference type="Proteomes" id="UP000657918">
    <property type="component" value="Unassembled WGS sequence"/>
</dbReference>
<protein>
    <submittedName>
        <fullName evidence="2">Uncharacterized protein</fullName>
    </submittedName>
</protein>
<dbReference type="OrthoDB" id="1718923at2759"/>
<proteinExistence type="predicted"/>
<accession>A0A835MJ00</accession>
<feature type="region of interest" description="Disordered" evidence="1">
    <location>
        <begin position="55"/>
        <end position="88"/>
    </location>
</feature>
<keyword evidence="3" id="KW-1185">Reference proteome</keyword>
<organism evidence="2 3">
    <name type="scientific">Salix dunnii</name>
    <dbReference type="NCBI Taxonomy" id="1413687"/>
    <lineage>
        <taxon>Eukaryota</taxon>
        <taxon>Viridiplantae</taxon>
        <taxon>Streptophyta</taxon>
        <taxon>Embryophyta</taxon>
        <taxon>Tracheophyta</taxon>
        <taxon>Spermatophyta</taxon>
        <taxon>Magnoliopsida</taxon>
        <taxon>eudicotyledons</taxon>
        <taxon>Gunneridae</taxon>
        <taxon>Pentapetalae</taxon>
        <taxon>rosids</taxon>
        <taxon>fabids</taxon>
        <taxon>Malpighiales</taxon>
        <taxon>Salicaceae</taxon>
        <taxon>Saliceae</taxon>
        <taxon>Salix</taxon>
    </lineage>
</organism>
<evidence type="ECO:0000256" key="1">
    <source>
        <dbReference type="SAM" id="MobiDB-lite"/>
    </source>
</evidence>
<sequence length="380" mass="43846">MEPLDNKILLLLGRRNFKPMFAYLEAIVVSLLPYIVLPEERSWVQSMFSGDPSRAKAFGRARKGTSDGTSALNENGTPRQQDSSAAGQKKFQTNVRILRGHSGVIIALHCVTRREVWDLVGDRKDAEHPSFLKSIMAMMHSGGYRVDPPTPYMMGLHSSIDTPCSRWCKANIQSICIFFCNCSTFLSLQIKQLLNSHGFLDYWEREVLVMMKTIIIVMTSYKTQLEGVRIPFQFFPLRWIRHQITYDRFLSSIRSKEQEERRKQILVTTSGAFVYRNSKELCILIDVLFTGFAALIESNAERIGGNGFIDGWHCELTDEQFVAVKQLHHLISLSLWEELRYSLLTLASNAICHLIYPFRWQVNCNYLEVYCSFIKLEYHF</sequence>
<feature type="compositionally biased region" description="Polar residues" evidence="1">
    <location>
        <begin position="66"/>
        <end position="88"/>
    </location>
</feature>
<dbReference type="AlphaFoldDB" id="A0A835MJ00"/>
<comment type="caution">
    <text evidence="2">The sequence shown here is derived from an EMBL/GenBank/DDBJ whole genome shotgun (WGS) entry which is preliminary data.</text>
</comment>
<dbReference type="EMBL" id="JADGMS010000015">
    <property type="protein sequence ID" value="KAF9667640.1"/>
    <property type="molecule type" value="Genomic_DNA"/>
</dbReference>
<gene>
    <name evidence="2" type="ORF">SADUNF_Sadunf15G0044800</name>
</gene>
<name>A0A835MJ00_9ROSI</name>